<sequence>MLAIRSGSRQDFRRVCLGNETLDEFRYPTLEMLLNTREQKNTLEPPPFPSVANWRFVTEGTIAIVLVGGG</sequence>
<dbReference type="EMBL" id="AMWG01000179">
    <property type="protein sequence ID" value="ELP29845.1"/>
    <property type="molecule type" value="Genomic_DNA"/>
</dbReference>
<organism evidence="1 2">
    <name type="scientific">Rhodopirellula baltica SWK14</name>
    <dbReference type="NCBI Taxonomy" id="993516"/>
    <lineage>
        <taxon>Bacteria</taxon>
        <taxon>Pseudomonadati</taxon>
        <taxon>Planctomycetota</taxon>
        <taxon>Planctomycetia</taxon>
        <taxon>Pirellulales</taxon>
        <taxon>Pirellulaceae</taxon>
        <taxon>Rhodopirellula</taxon>
    </lineage>
</organism>
<name>L7C7P9_RHOBT</name>
<dbReference type="PATRIC" id="fig|993516.3.peg.6675"/>
<evidence type="ECO:0000313" key="1">
    <source>
        <dbReference type="EMBL" id="ELP29845.1"/>
    </source>
</evidence>
<reference evidence="1 2" key="1">
    <citation type="journal article" date="2013" name="Mar. Genomics">
        <title>Expression of sulfatases in Rhodopirellula baltica and the diversity of sulfatases in the genus Rhodopirellula.</title>
        <authorList>
            <person name="Wegner C.E."/>
            <person name="Richter-Heitmann T."/>
            <person name="Klindworth A."/>
            <person name="Klockow C."/>
            <person name="Richter M."/>
            <person name="Achstetter T."/>
            <person name="Glockner F.O."/>
            <person name="Harder J."/>
        </authorList>
    </citation>
    <scope>NUCLEOTIDE SEQUENCE [LARGE SCALE GENOMIC DNA]</scope>
    <source>
        <strain evidence="1 2">SWK14</strain>
    </source>
</reference>
<evidence type="ECO:0000313" key="2">
    <source>
        <dbReference type="Proteomes" id="UP000010959"/>
    </source>
</evidence>
<comment type="caution">
    <text evidence="1">The sequence shown here is derived from an EMBL/GenBank/DDBJ whole genome shotgun (WGS) entry which is preliminary data.</text>
</comment>
<gene>
    <name evidence="1" type="ORF">RBSWK_06230</name>
</gene>
<protein>
    <submittedName>
        <fullName evidence="1">Uncharacterized protein</fullName>
    </submittedName>
</protein>
<dbReference type="AlphaFoldDB" id="L7C7P9"/>
<accession>L7C7P9</accession>
<dbReference type="Proteomes" id="UP000010959">
    <property type="component" value="Unassembled WGS sequence"/>
</dbReference>
<proteinExistence type="predicted"/>